<reference evidence="2" key="2">
    <citation type="submission" date="2022-01" db="EMBL/GenBank/DDBJ databases">
        <authorList>
            <person name="Yamashiro T."/>
            <person name="Shiraishi A."/>
            <person name="Satake H."/>
            <person name="Nakayama K."/>
        </authorList>
    </citation>
    <scope>NUCLEOTIDE SEQUENCE</scope>
</reference>
<evidence type="ECO:0000256" key="1">
    <source>
        <dbReference type="SAM" id="Coils"/>
    </source>
</evidence>
<comment type="caution">
    <text evidence="2">The sequence shown here is derived from an EMBL/GenBank/DDBJ whole genome shotgun (WGS) entry which is preliminary data.</text>
</comment>
<name>A0ABQ5H8P1_9ASTR</name>
<dbReference type="Proteomes" id="UP001151760">
    <property type="component" value="Unassembled WGS sequence"/>
</dbReference>
<accession>A0ABQ5H8P1</accession>
<sequence>MCKAYGCEPSVDLFRGFFNLCRADSWLTFQKRSEKHILNLLPKVITLIEGWHERFFFVQDSIISSKYPQLLLDENRLNLKSFKDMLPPNIDENPYLQHLGRFPTSFRVFDDPIMFLAGLKPSWEFGQQRHAIIVGGKEMAFRNFIYTEDDDDLAFLPKEPSLGFGTGESLKAAVFIMHPGSVAARIKERKCKTKGGSSRHTMKRKLASGSSSSHVIRAKTSASKDDAPILSISDDDEGLPNCFELKDANACHLKISAITPPAWKCHLDNQMDLELLDLYDRCYARQAVVDNTFNKKAREFLEVIEKMRGEADVIKARERSHEEECKELRVKCEAAMAEFDQNHVVLALQEKISLVTADVKDHKGNLDRMMLESQI</sequence>
<evidence type="ECO:0000313" key="2">
    <source>
        <dbReference type="EMBL" id="GJT84246.1"/>
    </source>
</evidence>
<dbReference type="EMBL" id="BQNB010019339">
    <property type="protein sequence ID" value="GJT84246.1"/>
    <property type="molecule type" value="Genomic_DNA"/>
</dbReference>
<keyword evidence="3" id="KW-1185">Reference proteome</keyword>
<feature type="coiled-coil region" evidence="1">
    <location>
        <begin position="304"/>
        <end position="338"/>
    </location>
</feature>
<protein>
    <recommendedName>
        <fullName evidence="4">Transposase (Putative), gypsy type</fullName>
    </recommendedName>
</protein>
<reference evidence="2" key="1">
    <citation type="journal article" date="2022" name="Int. J. Mol. Sci.">
        <title>Draft Genome of Tanacetum Coccineum: Genomic Comparison of Closely Related Tanacetum-Family Plants.</title>
        <authorList>
            <person name="Yamashiro T."/>
            <person name="Shiraishi A."/>
            <person name="Nakayama K."/>
            <person name="Satake H."/>
        </authorList>
    </citation>
    <scope>NUCLEOTIDE SEQUENCE</scope>
</reference>
<keyword evidence="1" id="KW-0175">Coiled coil</keyword>
<evidence type="ECO:0008006" key="4">
    <source>
        <dbReference type="Google" id="ProtNLM"/>
    </source>
</evidence>
<organism evidence="2 3">
    <name type="scientific">Tanacetum coccineum</name>
    <dbReference type="NCBI Taxonomy" id="301880"/>
    <lineage>
        <taxon>Eukaryota</taxon>
        <taxon>Viridiplantae</taxon>
        <taxon>Streptophyta</taxon>
        <taxon>Embryophyta</taxon>
        <taxon>Tracheophyta</taxon>
        <taxon>Spermatophyta</taxon>
        <taxon>Magnoliopsida</taxon>
        <taxon>eudicotyledons</taxon>
        <taxon>Gunneridae</taxon>
        <taxon>Pentapetalae</taxon>
        <taxon>asterids</taxon>
        <taxon>campanulids</taxon>
        <taxon>Asterales</taxon>
        <taxon>Asteraceae</taxon>
        <taxon>Asteroideae</taxon>
        <taxon>Anthemideae</taxon>
        <taxon>Anthemidinae</taxon>
        <taxon>Tanacetum</taxon>
    </lineage>
</organism>
<gene>
    <name evidence="2" type="ORF">Tco_1058588</name>
</gene>
<evidence type="ECO:0000313" key="3">
    <source>
        <dbReference type="Proteomes" id="UP001151760"/>
    </source>
</evidence>
<proteinExistence type="predicted"/>